<dbReference type="OrthoDB" id="2224275at2"/>
<accession>R0A766</accession>
<dbReference type="GeneID" id="23114795"/>
<comment type="caution">
    <text evidence="1">The sequence shown here is derived from an EMBL/GenBank/DDBJ whole genome shotgun (WGS) entry which is preliminary data.</text>
</comment>
<dbReference type="EMBL" id="AGYH01000012">
    <property type="protein sequence ID" value="ENZ48035.1"/>
    <property type="molecule type" value="Genomic_DNA"/>
</dbReference>
<dbReference type="Proteomes" id="UP000013126">
    <property type="component" value="Unassembled WGS sequence"/>
</dbReference>
<name>R0A766_9FIRM</name>
<sequence length="72" mass="8074">MVNINKLKGKVVENGVTLERLAAEIGMDRATMYRKIKAGGENFSIKEADLIVKSLRLNKEEAVNIFFSQYVA</sequence>
<organism evidence="1 2">
    <name type="scientific">Enterocloster bolteae 90A9</name>
    <dbReference type="NCBI Taxonomy" id="997894"/>
    <lineage>
        <taxon>Bacteria</taxon>
        <taxon>Bacillati</taxon>
        <taxon>Bacillota</taxon>
        <taxon>Clostridia</taxon>
        <taxon>Lachnospirales</taxon>
        <taxon>Lachnospiraceae</taxon>
        <taxon>Enterocloster</taxon>
    </lineage>
</organism>
<gene>
    <name evidence="1" type="ORF">HMPREF1085_03693</name>
</gene>
<keyword evidence="2" id="KW-1185">Reference proteome</keyword>
<evidence type="ECO:0008006" key="3">
    <source>
        <dbReference type="Google" id="ProtNLM"/>
    </source>
</evidence>
<evidence type="ECO:0000313" key="1">
    <source>
        <dbReference type="EMBL" id="ENZ48035.1"/>
    </source>
</evidence>
<dbReference type="PATRIC" id="fig|997894.4.peg.3870"/>
<dbReference type="RefSeq" id="WP_002576659.1">
    <property type="nucleotide sequence ID" value="NZ_KB851182.1"/>
</dbReference>
<dbReference type="AlphaFoldDB" id="R0A766"/>
<protein>
    <recommendedName>
        <fullName evidence="3">Phage repressor protein</fullName>
    </recommendedName>
</protein>
<evidence type="ECO:0000313" key="2">
    <source>
        <dbReference type="Proteomes" id="UP000013126"/>
    </source>
</evidence>
<proteinExistence type="predicted"/>
<reference evidence="1 2" key="1">
    <citation type="submission" date="2013-01" db="EMBL/GenBank/DDBJ databases">
        <title>The Genome Sequence of Clostridium bolteae 90A9.</title>
        <authorList>
            <consortium name="The Broad Institute Genome Sequencing Platform"/>
            <person name="Earl A."/>
            <person name="Ward D."/>
            <person name="Feldgarden M."/>
            <person name="Gevers D."/>
            <person name="Courvalin P."/>
            <person name="Lambert T."/>
            <person name="Walker B."/>
            <person name="Young S.K."/>
            <person name="Zeng Q."/>
            <person name="Gargeya S."/>
            <person name="Fitzgerald M."/>
            <person name="Haas B."/>
            <person name="Abouelleil A."/>
            <person name="Alvarado L."/>
            <person name="Arachchi H.M."/>
            <person name="Berlin A.M."/>
            <person name="Chapman S.B."/>
            <person name="Dewar J."/>
            <person name="Goldberg J."/>
            <person name="Griggs A."/>
            <person name="Gujja S."/>
            <person name="Hansen M."/>
            <person name="Howarth C."/>
            <person name="Imamovic A."/>
            <person name="Larimer J."/>
            <person name="McCowan C."/>
            <person name="Murphy C."/>
            <person name="Neiman D."/>
            <person name="Pearson M."/>
            <person name="Priest M."/>
            <person name="Roberts A."/>
            <person name="Saif S."/>
            <person name="Shea T."/>
            <person name="Sisk P."/>
            <person name="Sykes S."/>
            <person name="Wortman J."/>
            <person name="Nusbaum C."/>
            <person name="Birren B."/>
        </authorList>
    </citation>
    <scope>NUCLEOTIDE SEQUENCE [LARGE SCALE GENOMIC DNA]</scope>
    <source>
        <strain evidence="1 2">90A9</strain>
    </source>
</reference>
<dbReference type="HOGENOM" id="CLU_066192_46_1_9"/>